<gene>
    <name evidence="2" type="ORF">BV898_15342</name>
</gene>
<dbReference type="Proteomes" id="UP000192578">
    <property type="component" value="Unassembled WGS sequence"/>
</dbReference>
<sequence>MFQGAAKTGKFLSKIMKALVLPENVSVQFQERLVIFPKNPEKSGREGNRCLGKYFFRVIESDEKTNLVKKKPAKNVNNGSLPVIRTQQLVNKSQQYHGYPESAHPARNFLQAWDLYGRCEPGVEKESWSDVSQKDNDASLHPEQAQQRLDRDFHF</sequence>
<evidence type="ECO:0000313" key="3">
    <source>
        <dbReference type="Proteomes" id="UP000192578"/>
    </source>
</evidence>
<evidence type="ECO:0000256" key="1">
    <source>
        <dbReference type="SAM" id="MobiDB-lite"/>
    </source>
</evidence>
<reference evidence="3" key="1">
    <citation type="submission" date="2017-01" db="EMBL/GenBank/DDBJ databases">
        <title>Comparative genomics of anhydrobiosis in the tardigrade Hypsibius dujardini.</title>
        <authorList>
            <person name="Yoshida Y."/>
            <person name="Koutsovoulos G."/>
            <person name="Laetsch D."/>
            <person name="Stevens L."/>
            <person name="Kumar S."/>
            <person name="Horikawa D."/>
            <person name="Ishino K."/>
            <person name="Komine S."/>
            <person name="Tomita M."/>
            <person name="Blaxter M."/>
            <person name="Arakawa K."/>
        </authorList>
    </citation>
    <scope>NUCLEOTIDE SEQUENCE [LARGE SCALE GENOMIC DNA]</scope>
    <source>
        <strain evidence="3">Z151</strain>
    </source>
</reference>
<protein>
    <submittedName>
        <fullName evidence="2">Uncharacterized protein</fullName>
    </submittedName>
</protein>
<keyword evidence="3" id="KW-1185">Reference proteome</keyword>
<feature type="region of interest" description="Disordered" evidence="1">
    <location>
        <begin position="127"/>
        <end position="155"/>
    </location>
</feature>
<feature type="compositionally biased region" description="Basic and acidic residues" evidence="1">
    <location>
        <begin position="127"/>
        <end position="140"/>
    </location>
</feature>
<organism evidence="2 3">
    <name type="scientific">Hypsibius exemplaris</name>
    <name type="common">Freshwater tardigrade</name>
    <dbReference type="NCBI Taxonomy" id="2072580"/>
    <lineage>
        <taxon>Eukaryota</taxon>
        <taxon>Metazoa</taxon>
        <taxon>Ecdysozoa</taxon>
        <taxon>Tardigrada</taxon>
        <taxon>Eutardigrada</taxon>
        <taxon>Parachela</taxon>
        <taxon>Hypsibioidea</taxon>
        <taxon>Hypsibiidae</taxon>
        <taxon>Hypsibius</taxon>
    </lineage>
</organism>
<comment type="caution">
    <text evidence="2">The sequence shown here is derived from an EMBL/GenBank/DDBJ whole genome shotgun (WGS) entry which is preliminary data.</text>
</comment>
<name>A0A9X6NAP7_HYPEX</name>
<dbReference type="AlphaFoldDB" id="A0A9X6NAP7"/>
<accession>A0A9X6NAP7</accession>
<evidence type="ECO:0000313" key="2">
    <source>
        <dbReference type="EMBL" id="OWA50837.1"/>
    </source>
</evidence>
<dbReference type="EMBL" id="MTYJ01000204">
    <property type="protein sequence ID" value="OWA50837.1"/>
    <property type="molecule type" value="Genomic_DNA"/>
</dbReference>
<proteinExistence type="predicted"/>